<feature type="transmembrane region" description="Helical" evidence="3">
    <location>
        <begin position="327"/>
        <end position="349"/>
    </location>
</feature>
<keyword evidence="3" id="KW-0812">Transmembrane</keyword>
<dbReference type="KEGG" id="fiy:BN1229_v1_4019"/>
<proteinExistence type="predicted"/>
<organism evidence="4 5">
    <name type="scientific">Candidatus Filomicrobium marinum</name>
    <dbReference type="NCBI Taxonomy" id="1608628"/>
    <lineage>
        <taxon>Bacteria</taxon>
        <taxon>Pseudomonadati</taxon>
        <taxon>Pseudomonadota</taxon>
        <taxon>Alphaproteobacteria</taxon>
        <taxon>Hyphomicrobiales</taxon>
        <taxon>Hyphomicrobiaceae</taxon>
        <taxon>Filomicrobium</taxon>
    </lineage>
</organism>
<feature type="coiled-coil region" evidence="1">
    <location>
        <begin position="225"/>
        <end position="259"/>
    </location>
</feature>
<dbReference type="InterPro" id="IPR050445">
    <property type="entry name" value="Bact_polysacc_biosynth/exp"/>
</dbReference>
<sequence length="394" mass="43762">MTNSSRQCRNPRNLPRKRSGQLLRWPNAKWGSRIKGRRLIVIAALATGFSLTLFLTTPTRYSATTTLQLDPKHGTLSNDASYDVIEADDALAAKALSDIRSHELALAVVVHLKLQERPEFLDEAPLWQRIPSTLMSLRGQETSQRDSPQIQQKNSRFDFMDEARENDDGKTFAIDPKLSRSAATVAALIKTRRLRNTLLITITAKASDPELAARIADTAADVYISRKLARKKRLAQERMRAAEDRIAELRAQIGAAKASPQPQATVLANPIDAPDPTLKINALTQQLNEEMETGRQADTSFGLHLPDARIVEQAADRPVSRTSQMRAAIGSLVTGLLCAIVFALVIALLSPRKRKSIWPPAYIDLALTQPRNLPMSHQMPPTARRVRTRPQRST</sequence>
<feature type="compositionally biased region" description="Basic residues" evidence="2">
    <location>
        <begin position="384"/>
        <end position="394"/>
    </location>
</feature>
<reference evidence="5" key="1">
    <citation type="submission" date="2015-02" db="EMBL/GenBank/DDBJ databases">
        <authorList>
            <person name="Chooi Y.-H."/>
        </authorList>
    </citation>
    <scope>NUCLEOTIDE SEQUENCE [LARGE SCALE GENOMIC DNA]</scope>
    <source>
        <strain evidence="5">strain Y</strain>
    </source>
</reference>
<evidence type="ECO:0008006" key="6">
    <source>
        <dbReference type="Google" id="ProtNLM"/>
    </source>
</evidence>
<keyword evidence="3" id="KW-0472">Membrane</keyword>
<dbReference type="EMBL" id="LN829119">
    <property type="protein sequence ID" value="CPR22586.1"/>
    <property type="molecule type" value="Genomic_DNA"/>
</dbReference>
<dbReference type="GO" id="GO:0004713">
    <property type="term" value="F:protein tyrosine kinase activity"/>
    <property type="evidence" value="ECO:0007669"/>
    <property type="project" value="TreeGrafter"/>
</dbReference>
<dbReference type="Proteomes" id="UP000033187">
    <property type="component" value="Chromosome 1"/>
</dbReference>
<accession>A0A0D6JKW9</accession>
<dbReference type="PANTHER" id="PTHR32309:SF13">
    <property type="entry name" value="FERRIC ENTEROBACTIN TRANSPORT PROTEIN FEPE"/>
    <property type="match status" value="1"/>
</dbReference>
<dbReference type="KEGG" id="fil:BN1229_v1_4032"/>
<evidence type="ECO:0000313" key="5">
    <source>
        <dbReference type="Proteomes" id="UP000033187"/>
    </source>
</evidence>
<evidence type="ECO:0000256" key="1">
    <source>
        <dbReference type="SAM" id="Coils"/>
    </source>
</evidence>
<keyword evidence="1" id="KW-0175">Coiled coil</keyword>
<keyword evidence="3" id="KW-1133">Transmembrane helix</keyword>
<evidence type="ECO:0000313" key="4">
    <source>
        <dbReference type="EMBL" id="CPR22586.1"/>
    </source>
</evidence>
<dbReference type="AlphaFoldDB" id="A0A0D6JKW9"/>
<gene>
    <name evidence="4" type="ORF">YBN1229_v1_4019</name>
</gene>
<evidence type="ECO:0000256" key="2">
    <source>
        <dbReference type="SAM" id="MobiDB-lite"/>
    </source>
</evidence>
<dbReference type="GO" id="GO:0005886">
    <property type="term" value="C:plasma membrane"/>
    <property type="evidence" value="ECO:0007669"/>
    <property type="project" value="TreeGrafter"/>
</dbReference>
<protein>
    <recommendedName>
        <fullName evidence="6">Polysaccharide chain length determinant N-terminal domain-containing protein</fullName>
    </recommendedName>
</protein>
<evidence type="ECO:0000256" key="3">
    <source>
        <dbReference type="SAM" id="Phobius"/>
    </source>
</evidence>
<dbReference type="OrthoDB" id="230260at2"/>
<keyword evidence="5" id="KW-1185">Reference proteome</keyword>
<dbReference type="PANTHER" id="PTHR32309">
    <property type="entry name" value="TYROSINE-PROTEIN KINASE"/>
    <property type="match status" value="1"/>
</dbReference>
<feature type="region of interest" description="Disordered" evidence="2">
    <location>
        <begin position="373"/>
        <end position="394"/>
    </location>
</feature>
<name>A0A0D6JKW9_9HYPH</name>